<sequence>MDDDFDFGTGGDDAMNEDMDLPDVDTALKVGEEKEIGNQGLKKKLVKGGDGWETPEVGDEVEVHYTGTLLDGTKFDSSRDRGTPFTFKLGQGQVIKGWDQGIKTMKKGENAIFTIPPELAYGESGSPPTIPPNATLKFDVELLSWSSVKDICKDGGIFKKILKEGEKWENPKDLDEVLVKYEASLEDGTVISKVEEAEFTVKDGFFCPALSKAVKTMKKGEKVLLTVKPQYGFGEKGRPSSGEEGAVPPNATLLIELELISWKTVTEIGDDKKVLKKILKEGAGYEKPNEGAIVKVKFTGKLQDGTVFSKKGQDEEPFEFRTDEDEVIEGLDRAVLTMKNGEFALVTIPPEHAFGSTESKQDLAVVPPNSTVIYEVELVSFVKVFLYLLQRIFKYLWLWFSV</sequence>
<comment type="catalytic activity">
    <reaction evidence="1 5">
        <text>[protein]-peptidylproline (omega=180) = [protein]-peptidylproline (omega=0)</text>
        <dbReference type="Rhea" id="RHEA:16237"/>
        <dbReference type="Rhea" id="RHEA-COMP:10747"/>
        <dbReference type="Rhea" id="RHEA-COMP:10748"/>
        <dbReference type="ChEBI" id="CHEBI:83833"/>
        <dbReference type="ChEBI" id="CHEBI:83834"/>
        <dbReference type="EC" id="5.2.1.8"/>
    </reaction>
</comment>
<gene>
    <name evidence="8" type="primary">FKBP62</name>
    <name evidence="8" type="ORF">MA16_Dca002146</name>
</gene>
<protein>
    <recommendedName>
        <fullName evidence="2 5">peptidylprolyl isomerase</fullName>
        <ecNumber evidence="2 5">5.2.1.8</ecNumber>
    </recommendedName>
</protein>
<dbReference type="EC" id="5.2.1.8" evidence="2 5"/>
<evidence type="ECO:0000256" key="2">
    <source>
        <dbReference type="ARBA" id="ARBA00013194"/>
    </source>
</evidence>
<feature type="domain" description="PPIase FKBP-type" evidence="7">
    <location>
        <begin position="291"/>
        <end position="382"/>
    </location>
</feature>
<evidence type="ECO:0000313" key="9">
    <source>
        <dbReference type="Proteomes" id="UP000233837"/>
    </source>
</evidence>
<dbReference type="InterPro" id="IPR050689">
    <property type="entry name" value="FKBP-type_PPIase"/>
</dbReference>
<dbReference type="AlphaFoldDB" id="A0A2I0XEI8"/>
<dbReference type="Pfam" id="PF00254">
    <property type="entry name" value="FKBP_C"/>
    <property type="match status" value="3"/>
</dbReference>
<dbReference type="FunFam" id="3.10.50.40:FF:000017">
    <property type="entry name" value="Peptidylprolyl isomerase"/>
    <property type="match status" value="1"/>
</dbReference>
<dbReference type="GO" id="GO:0003755">
    <property type="term" value="F:peptidyl-prolyl cis-trans isomerase activity"/>
    <property type="evidence" value="ECO:0007669"/>
    <property type="project" value="UniProtKB-KW"/>
</dbReference>
<accession>A0A2I0XEI8</accession>
<dbReference type="GO" id="GO:0005737">
    <property type="term" value="C:cytoplasm"/>
    <property type="evidence" value="ECO:0007669"/>
    <property type="project" value="TreeGrafter"/>
</dbReference>
<dbReference type="FunFam" id="3.10.50.40:FF:000012">
    <property type="entry name" value="Peptidylprolyl isomerase"/>
    <property type="match status" value="1"/>
</dbReference>
<evidence type="ECO:0000256" key="6">
    <source>
        <dbReference type="SAM" id="MobiDB-lite"/>
    </source>
</evidence>
<dbReference type="InterPro" id="IPR046357">
    <property type="entry name" value="PPIase_dom_sf"/>
</dbReference>
<feature type="domain" description="PPIase FKBP-type" evidence="7">
    <location>
        <begin position="174"/>
        <end position="263"/>
    </location>
</feature>
<dbReference type="Proteomes" id="UP000233837">
    <property type="component" value="Unassembled WGS sequence"/>
</dbReference>
<feature type="domain" description="PPIase FKBP-type" evidence="7">
    <location>
        <begin position="58"/>
        <end position="146"/>
    </location>
</feature>
<dbReference type="SUPFAM" id="SSF54534">
    <property type="entry name" value="FKBP-like"/>
    <property type="match status" value="3"/>
</dbReference>
<evidence type="ECO:0000313" key="8">
    <source>
        <dbReference type="EMBL" id="PKU86315.1"/>
    </source>
</evidence>
<dbReference type="FunFam" id="3.10.50.40:FF:000022">
    <property type="entry name" value="Peptidylprolyl isomerase"/>
    <property type="match status" value="1"/>
</dbReference>
<dbReference type="PANTHER" id="PTHR10516:SF443">
    <property type="entry name" value="FK506-BINDING PROTEIN 59-RELATED"/>
    <property type="match status" value="1"/>
</dbReference>
<dbReference type="STRING" id="906689.A0A2I0XEI8"/>
<organism evidence="8 9">
    <name type="scientific">Dendrobium catenatum</name>
    <dbReference type="NCBI Taxonomy" id="906689"/>
    <lineage>
        <taxon>Eukaryota</taxon>
        <taxon>Viridiplantae</taxon>
        <taxon>Streptophyta</taxon>
        <taxon>Embryophyta</taxon>
        <taxon>Tracheophyta</taxon>
        <taxon>Spermatophyta</taxon>
        <taxon>Magnoliopsida</taxon>
        <taxon>Liliopsida</taxon>
        <taxon>Asparagales</taxon>
        <taxon>Orchidaceae</taxon>
        <taxon>Epidendroideae</taxon>
        <taxon>Malaxideae</taxon>
        <taxon>Dendrobiinae</taxon>
        <taxon>Dendrobium</taxon>
    </lineage>
</organism>
<dbReference type="PROSITE" id="PS50059">
    <property type="entry name" value="FKBP_PPIASE"/>
    <property type="match status" value="3"/>
</dbReference>
<proteinExistence type="predicted"/>
<feature type="region of interest" description="Disordered" evidence="6">
    <location>
        <begin position="1"/>
        <end position="20"/>
    </location>
</feature>
<dbReference type="InterPro" id="IPR001179">
    <property type="entry name" value="PPIase_FKBP_dom"/>
</dbReference>
<evidence type="ECO:0000256" key="5">
    <source>
        <dbReference type="PROSITE-ProRule" id="PRU00277"/>
    </source>
</evidence>
<evidence type="ECO:0000259" key="7">
    <source>
        <dbReference type="PROSITE" id="PS50059"/>
    </source>
</evidence>
<keyword evidence="9" id="KW-1185">Reference proteome</keyword>
<dbReference type="Gene3D" id="3.10.50.40">
    <property type="match status" value="3"/>
</dbReference>
<dbReference type="PANTHER" id="PTHR10516">
    <property type="entry name" value="PEPTIDYL-PROLYL CIS-TRANS ISOMERASE"/>
    <property type="match status" value="1"/>
</dbReference>
<reference evidence="8 9" key="1">
    <citation type="journal article" date="2016" name="Sci. Rep.">
        <title>The Dendrobium catenatum Lindl. genome sequence provides insights into polysaccharide synthase, floral development and adaptive evolution.</title>
        <authorList>
            <person name="Zhang G.Q."/>
            <person name="Xu Q."/>
            <person name="Bian C."/>
            <person name="Tsai W.C."/>
            <person name="Yeh C.M."/>
            <person name="Liu K.W."/>
            <person name="Yoshida K."/>
            <person name="Zhang L.S."/>
            <person name="Chang S.B."/>
            <person name="Chen F."/>
            <person name="Shi Y."/>
            <person name="Su Y.Y."/>
            <person name="Zhang Y.Q."/>
            <person name="Chen L.J."/>
            <person name="Yin Y."/>
            <person name="Lin M."/>
            <person name="Huang H."/>
            <person name="Deng H."/>
            <person name="Wang Z.W."/>
            <person name="Zhu S.L."/>
            <person name="Zhao X."/>
            <person name="Deng C."/>
            <person name="Niu S.C."/>
            <person name="Huang J."/>
            <person name="Wang M."/>
            <person name="Liu G.H."/>
            <person name="Yang H.J."/>
            <person name="Xiao X.J."/>
            <person name="Hsiao Y.Y."/>
            <person name="Wu W.L."/>
            <person name="Chen Y.Y."/>
            <person name="Mitsuda N."/>
            <person name="Ohme-Takagi M."/>
            <person name="Luo Y.B."/>
            <person name="Van de Peer Y."/>
            <person name="Liu Z.J."/>
        </authorList>
    </citation>
    <scope>NUCLEOTIDE SEQUENCE [LARGE SCALE GENOMIC DNA]</scope>
    <source>
        <tissue evidence="8">The whole plant</tissue>
    </source>
</reference>
<keyword evidence="4 5" id="KW-0413">Isomerase</keyword>
<name>A0A2I0XEI8_9ASPA</name>
<evidence type="ECO:0000256" key="4">
    <source>
        <dbReference type="ARBA" id="ARBA00023235"/>
    </source>
</evidence>
<evidence type="ECO:0000256" key="1">
    <source>
        <dbReference type="ARBA" id="ARBA00000971"/>
    </source>
</evidence>
<dbReference type="EMBL" id="KZ501954">
    <property type="protein sequence ID" value="PKU86315.1"/>
    <property type="molecule type" value="Genomic_DNA"/>
</dbReference>
<keyword evidence="3 5" id="KW-0697">Rotamase</keyword>
<evidence type="ECO:0000256" key="3">
    <source>
        <dbReference type="ARBA" id="ARBA00023110"/>
    </source>
</evidence>
<reference evidence="8 9" key="2">
    <citation type="journal article" date="2017" name="Nature">
        <title>The Apostasia genome and the evolution of orchids.</title>
        <authorList>
            <person name="Zhang G.Q."/>
            <person name="Liu K.W."/>
            <person name="Li Z."/>
            <person name="Lohaus R."/>
            <person name="Hsiao Y.Y."/>
            <person name="Niu S.C."/>
            <person name="Wang J.Y."/>
            <person name="Lin Y.C."/>
            <person name="Xu Q."/>
            <person name="Chen L.J."/>
            <person name="Yoshida K."/>
            <person name="Fujiwara S."/>
            <person name="Wang Z.W."/>
            <person name="Zhang Y.Q."/>
            <person name="Mitsuda N."/>
            <person name="Wang M."/>
            <person name="Liu G.H."/>
            <person name="Pecoraro L."/>
            <person name="Huang H.X."/>
            <person name="Xiao X.J."/>
            <person name="Lin M."/>
            <person name="Wu X.Y."/>
            <person name="Wu W.L."/>
            <person name="Chen Y.Y."/>
            <person name="Chang S.B."/>
            <person name="Sakamoto S."/>
            <person name="Ohme-Takagi M."/>
            <person name="Yagi M."/>
            <person name="Zeng S.J."/>
            <person name="Shen C.Y."/>
            <person name="Yeh C.M."/>
            <person name="Luo Y.B."/>
            <person name="Tsai W.C."/>
            <person name="Van de Peer Y."/>
            <person name="Liu Z.J."/>
        </authorList>
    </citation>
    <scope>NUCLEOTIDE SEQUENCE [LARGE SCALE GENOMIC DNA]</scope>
    <source>
        <tissue evidence="8">The whole plant</tissue>
    </source>
</reference>